<proteinExistence type="predicted"/>
<dbReference type="Proteomes" id="UP001222027">
    <property type="component" value="Unassembled WGS sequence"/>
</dbReference>
<evidence type="ECO:0008006" key="3">
    <source>
        <dbReference type="Google" id="ProtNLM"/>
    </source>
</evidence>
<reference evidence="1 2" key="1">
    <citation type="submission" date="2022-12" db="EMBL/GenBank/DDBJ databases">
        <title>Chromosome-scale assembly of the Ensete ventricosum genome.</title>
        <authorList>
            <person name="Dussert Y."/>
            <person name="Stocks J."/>
            <person name="Wendawek A."/>
            <person name="Woldeyes F."/>
            <person name="Nichols R.A."/>
            <person name="Borrell J.S."/>
        </authorList>
    </citation>
    <scope>NUCLEOTIDE SEQUENCE [LARGE SCALE GENOMIC DNA]</scope>
    <source>
        <strain evidence="2">cv. Maze</strain>
        <tissue evidence="1">Seeds</tissue>
    </source>
</reference>
<protein>
    <recommendedName>
        <fullName evidence="3">MADS-box domain-containing protein</fullName>
    </recommendedName>
</protein>
<name>A0AAV8PJQ6_ENSVE</name>
<gene>
    <name evidence="1" type="ORF">OPV22_018971</name>
</gene>
<evidence type="ECO:0000313" key="1">
    <source>
        <dbReference type="EMBL" id="KAJ8486486.1"/>
    </source>
</evidence>
<dbReference type="EMBL" id="JAQQAF010000005">
    <property type="protein sequence ID" value="KAJ8486486.1"/>
    <property type="molecule type" value="Genomic_DNA"/>
</dbReference>
<organism evidence="1 2">
    <name type="scientific">Ensete ventricosum</name>
    <name type="common">Abyssinian banana</name>
    <name type="synonym">Musa ensete</name>
    <dbReference type="NCBI Taxonomy" id="4639"/>
    <lineage>
        <taxon>Eukaryota</taxon>
        <taxon>Viridiplantae</taxon>
        <taxon>Streptophyta</taxon>
        <taxon>Embryophyta</taxon>
        <taxon>Tracheophyta</taxon>
        <taxon>Spermatophyta</taxon>
        <taxon>Magnoliopsida</taxon>
        <taxon>Liliopsida</taxon>
        <taxon>Zingiberales</taxon>
        <taxon>Musaceae</taxon>
        <taxon>Ensete</taxon>
    </lineage>
</organism>
<sequence length="105" mass="11407">MERKRYGPLSLISTLCAVDVAVVSFSPGDGPSGLDPDRLTCPQDRGEVVHVLRRLPNHGQGATPGIKKPKIKSAEEDAVDGRVMTMGPFGRLSGPWNLRSRPWES</sequence>
<accession>A0AAV8PJQ6</accession>
<evidence type="ECO:0000313" key="2">
    <source>
        <dbReference type="Proteomes" id="UP001222027"/>
    </source>
</evidence>
<comment type="caution">
    <text evidence="1">The sequence shown here is derived from an EMBL/GenBank/DDBJ whole genome shotgun (WGS) entry which is preliminary data.</text>
</comment>
<keyword evidence="2" id="KW-1185">Reference proteome</keyword>
<dbReference type="AlphaFoldDB" id="A0AAV8PJQ6"/>